<dbReference type="EMBL" id="UYWW01007629">
    <property type="protein sequence ID" value="VDM15345.1"/>
    <property type="molecule type" value="Genomic_DNA"/>
</dbReference>
<dbReference type="Proteomes" id="UP000270924">
    <property type="component" value="Unassembled WGS sequence"/>
</dbReference>
<reference evidence="1 2" key="1">
    <citation type="submission" date="2018-11" db="EMBL/GenBank/DDBJ databases">
        <authorList>
            <consortium name="Pathogen Informatics"/>
        </authorList>
    </citation>
    <scope>NUCLEOTIDE SEQUENCE [LARGE SCALE GENOMIC DNA]</scope>
</reference>
<dbReference type="InParanoid" id="A0A3P7G1V3"/>
<dbReference type="AlphaFoldDB" id="A0A3P7G1V3"/>
<feature type="non-terminal residue" evidence="1">
    <location>
        <position position="1"/>
    </location>
</feature>
<accession>A0A3P7G1V3</accession>
<keyword evidence="2" id="KW-1185">Reference proteome</keyword>
<organism evidence="1 2">
    <name type="scientific">Wuchereria bancrofti</name>
    <dbReference type="NCBI Taxonomy" id="6293"/>
    <lineage>
        <taxon>Eukaryota</taxon>
        <taxon>Metazoa</taxon>
        <taxon>Ecdysozoa</taxon>
        <taxon>Nematoda</taxon>
        <taxon>Chromadorea</taxon>
        <taxon>Rhabditida</taxon>
        <taxon>Spirurina</taxon>
        <taxon>Spiruromorpha</taxon>
        <taxon>Filarioidea</taxon>
        <taxon>Onchocercidae</taxon>
        <taxon>Wuchereria</taxon>
    </lineage>
</organism>
<sequence>RYRTRKERRRVIASNGQTVPLLSADVEKAGIEQNMQALSSRVDDIRSSLDQKATARGDFEDGYVRGFRDANKLGTASAARRRMDDDYGTRDDRFHEGYVKGLRDAGMTGMSASMRNLAQRGQGAGYSSGYMQGFRDGNSGFFGDRISNSLLRRLEEQYPNQEEFRTGYIDGFKEGIASRTSGQRSFEESRRLQESLTKLTEILQDKSRAGGDETHTTKIYHVYNQQPDAVAVSAYSSTTGRQLEQELEELTSSSRRSTLRRHYTVNFF</sequence>
<name>A0A3P7G1V3_WUCBA</name>
<gene>
    <name evidence="1" type="ORF">WBA_LOCUS8731</name>
</gene>
<evidence type="ECO:0000313" key="1">
    <source>
        <dbReference type="EMBL" id="VDM15345.1"/>
    </source>
</evidence>
<proteinExistence type="predicted"/>
<evidence type="ECO:0000313" key="2">
    <source>
        <dbReference type="Proteomes" id="UP000270924"/>
    </source>
</evidence>
<protein>
    <submittedName>
        <fullName evidence="1">Uncharacterized protein</fullName>
    </submittedName>
</protein>
<dbReference type="OMA" id="IDHELCP"/>
<dbReference type="OrthoDB" id="5823029at2759"/>